<evidence type="ECO:0000313" key="13">
    <source>
        <dbReference type="EMBL" id="TFY75945.1"/>
    </source>
</evidence>
<comment type="function">
    <text evidence="9">Sterol O-acyltransferase that catalyzes the formation of stery esters.</text>
</comment>
<evidence type="ECO:0000256" key="12">
    <source>
        <dbReference type="SAM" id="Phobius"/>
    </source>
</evidence>
<gene>
    <name evidence="13" type="ORF">EWM64_g8065</name>
</gene>
<evidence type="ECO:0000313" key="14">
    <source>
        <dbReference type="Proteomes" id="UP000298061"/>
    </source>
</evidence>
<keyword evidence="3" id="KW-0808">Transferase</keyword>
<comment type="similarity">
    <text evidence="2">Belongs to the membrane-bound acyltransferase family. Sterol o-acyltransferase subfamily.</text>
</comment>
<protein>
    <recommendedName>
        <fullName evidence="15">Diacylglycerol O-acyltransferase</fullName>
    </recommendedName>
</protein>
<evidence type="ECO:0000256" key="7">
    <source>
        <dbReference type="ARBA" id="ARBA00023136"/>
    </source>
</evidence>
<evidence type="ECO:0000256" key="4">
    <source>
        <dbReference type="ARBA" id="ARBA00022692"/>
    </source>
</evidence>
<dbReference type="GO" id="GO:0005789">
    <property type="term" value="C:endoplasmic reticulum membrane"/>
    <property type="evidence" value="ECO:0007669"/>
    <property type="project" value="UniProtKB-SubCell"/>
</dbReference>
<evidence type="ECO:0000256" key="6">
    <source>
        <dbReference type="ARBA" id="ARBA00022989"/>
    </source>
</evidence>
<dbReference type="Pfam" id="PF03062">
    <property type="entry name" value="MBOAT"/>
    <property type="match status" value="1"/>
</dbReference>
<dbReference type="PANTHER" id="PTHR10408:SF9">
    <property type="entry name" value="STEROL O-ACYLTRANSFERASE 2-RELATED"/>
    <property type="match status" value="1"/>
</dbReference>
<dbReference type="OrthoDB" id="10039049at2759"/>
<keyword evidence="6 12" id="KW-1133">Transmembrane helix</keyword>
<evidence type="ECO:0000256" key="9">
    <source>
        <dbReference type="ARBA" id="ARBA00023568"/>
    </source>
</evidence>
<evidence type="ECO:0000256" key="11">
    <source>
        <dbReference type="SAM" id="MobiDB-lite"/>
    </source>
</evidence>
<feature type="transmembrane region" description="Helical" evidence="12">
    <location>
        <begin position="104"/>
        <end position="125"/>
    </location>
</feature>
<evidence type="ECO:0000256" key="2">
    <source>
        <dbReference type="ARBA" id="ARBA00009010"/>
    </source>
</evidence>
<name>A0A4Y9ZMU5_9AGAM</name>
<evidence type="ECO:0000256" key="3">
    <source>
        <dbReference type="ARBA" id="ARBA00022679"/>
    </source>
</evidence>
<dbReference type="PANTHER" id="PTHR10408">
    <property type="entry name" value="STEROL O-ACYLTRANSFERASE"/>
    <property type="match status" value="1"/>
</dbReference>
<feature type="compositionally biased region" description="Pro residues" evidence="11">
    <location>
        <begin position="22"/>
        <end position="31"/>
    </location>
</feature>
<dbReference type="GO" id="GO:0034737">
    <property type="term" value="F:ergosterol O-acyltransferase activity"/>
    <property type="evidence" value="ECO:0007669"/>
    <property type="project" value="TreeGrafter"/>
</dbReference>
<keyword evidence="4 12" id="KW-0812">Transmembrane</keyword>
<evidence type="ECO:0000256" key="10">
    <source>
        <dbReference type="PIRSR" id="PIRSR000439-1"/>
    </source>
</evidence>
<feature type="transmembrane region" description="Helical" evidence="12">
    <location>
        <begin position="243"/>
        <end position="261"/>
    </location>
</feature>
<feature type="active site" evidence="10">
    <location>
        <position position="230"/>
    </location>
</feature>
<dbReference type="EMBL" id="SFCI01001375">
    <property type="protein sequence ID" value="TFY75945.1"/>
    <property type="molecule type" value="Genomic_DNA"/>
</dbReference>
<feature type="compositionally biased region" description="Low complexity" evidence="11">
    <location>
        <begin position="1"/>
        <end position="21"/>
    </location>
</feature>
<feature type="transmembrane region" description="Helical" evidence="12">
    <location>
        <begin position="273"/>
        <end position="292"/>
    </location>
</feature>
<dbReference type="InterPro" id="IPR014371">
    <property type="entry name" value="Oat_ACAT_DAG_ARE"/>
</dbReference>
<evidence type="ECO:0008006" key="15">
    <source>
        <dbReference type="Google" id="ProtNLM"/>
    </source>
</evidence>
<keyword evidence="14" id="KW-1185">Reference proteome</keyword>
<comment type="subcellular location">
    <subcellularLocation>
        <location evidence="1">Endoplasmic reticulum membrane</location>
        <topology evidence="1">Multi-pass membrane protein</topology>
    </subcellularLocation>
</comment>
<dbReference type="AlphaFoldDB" id="A0A4Y9ZMU5"/>
<dbReference type="GO" id="GO:0008204">
    <property type="term" value="P:ergosterol metabolic process"/>
    <property type="evidence" value="ECO:0007669"/>
    <property type="project" value="TreeGrafter"/>
</dbReference>
<dbReference type="Proteomes" id="UP000298061">
    <property type="component" value="Unassembled WGS sequence"/>
</dbReference>
<evidence type="ECO:0000256" key="8">
    <source>
        <dbReference type="ARBA" id="ARBA00023315"/>
    </source>
</evidence>
<proteinExistence type="inferred from homology"/>
<feature type="region of interest" description="Disordered" evidence="11">
    <location>
        <begin position="1"/>
        <end position="35"/>
    </location>
</feature>
<dbReference type="STRING" id="135208.A0A4Y9ZMU5"/>
<evidence type="ECO:0000256" key="5">
    <source>
        <dbReference type="ARBA" id="ARBA00022824"/>
    </source>
</evidence>
<sequence>PASDTSPASPASPASDTSPSEPNHPQPPKPHPLVDHPDEAIAAMAAEYSDMDGELVSTGPEYVRWPENITFKNFAVYLLIPTLVYDLEYPRTNRIRPLYIFEKTVATFGTFALLYTVTEAFIIPLTPTPDQSFAKSLLNLSLPFMVAYLLLFYIIFECICSGFAELSYFADRCFYEDWWNSTSWDEFSRKWNRPVHMFLLRHVYAPSMASLQLSRSTAMFVTFFISAIAHELVMIVVTHKIRMYLFMLQLVQLPLIAFGRTPAIKHNKTLGNVVFWMGLYAGFPLLCVAYVAH</sequence>
<keyword evidence="5" id="KW-0256">Endoplasmic reticulum</keyword>
<keyword evidence="7 12" id="KW-0472">Membrane</keyword>
<feature type="transmembrane region" description="Helical" evidence="12">
    <location>
        <begin position="217"/>
        <end position="237"/>
    </location>
</feature>
<accession>A0A4Y9ZMU5</accession>
<organism evidence="13 14">
    <name type="scientific">Hericium alpestre</name>
    <dbReference type="NCBI Taxonomy" id="135208"/>
    <lineage>
        <taxon>Eukaryota</taxon>
        <taxon>Fungi</taxon>
        <taxon>Dikarya</taxon>
        <taxon>Basidiomycota</taxon>
        <taxon>Agaricomycotina</taxon>
        <taxon>Agaricomycetes</taxon>
        <taxon>Russulales</taxon>
        <taxon>Hericiaceae</taxon>
        <taxon>Hericium</taxon>
    </lineage>
</organism>
<keyword evidence="8" id="KW-0012">Acyltransferase</keyword>
<feature type="non-terminal residue" evidence="13">
    <location>
        <position position="1"/>
    </location>
</feature>
<reference evidence="13 14" key="1">
    <citation type="submission" date="2019-02" db="EMBL/GenBank/DDBJ databases">
        <title>Genome sequencing of the rare red list fungi Hericium alpestre (H. flagellum).</title>
        <authorList>
            <person name="Buettner E."/>
            <person name="Kellner H."/>
        </authorList>
    </citation>
    <scope>NUCLEOTIDE SEQUENCE [LARGE SCALE GENOMIC DNA]</scope>
    <source>
        <strain evidence="13 14">DSM 108284</strain>
    </source>
</reference>
<comment type="caution">
    <text evidence="13">The sequence shown here is derived from an EMBL/GenBank/DDBJ whole genome shotgun (WGS) entry which is preliminary data.</text>
</comment>
<evidence type="ECO:0000256" key="1">
    <source>
        <dbReference type="ARBA" id="ARBA00004477"/>
    </source>
</evidence>
<feature type="transmembrane region" description="Helical" evidence="12">
    <location>
        <begin position="145"/>
        <end position="164"/>
    </location>
</feature>
<dbReference type="InterPro" id="IPR004299">
    <property type="entry name" value="MBOAT_fam"/>
</dbReference>
<dbReference type="PIRSF" id="PIRSF000439">
    <property type="entry name" value="Oat_ACAT_DAG_ARE"/>
    <property type="match status" value="1"/>
</dbReference>